<dbReference type="KEGG" id="smo:SELMODRAFT_89770"/>
<reference evidence="1 2" key="1">
    <citation type="journal article" date="2011" name="Science">
        <title>The Selaginella genome identifies genetic changes associated with the evolution of vascular plants.</title>
        <authorList>
            <person name="Banks J.A."/>
            <person name="Nishiyama T."/>
            <person name="Hasebe M."/>
            <person name="Bowman J.L."/>
            <person name="Gribskov M."/>
            <person name="dePamphilis C."/>
            <person name="Albert V.A."/>
            <person name="Aono N."/>
            <person name="Aoyama T."/>
            <person name="Ambrose B.A."/>
            <person name="Ashton N.W."/>
            <person name="Axtell M.J."/>
            <person name="Barker E."/>
            <person name="Barker M.S."/>
            <person name="Bennetzen J.L."/>
            <person name="Bonawitz N.D."/>
            <person name="Chapple C."/>
            <person name="Cheng C."/>
            <person name="Correa L.G."/>
            <person name="Dacre M."/>
            <person name="DeBarry J."/>
            <person name="Dreyer I."/>
            <person name="Elias M."/>
            <person name="Engstrom E.M."/>
            <person name="Estelle M."/>
            <person name="Feng L."/>
            <person name="Finet C."/>
            <person name="Floyd S.K."/>
            <person name="Frommer W.B."/>
            <person name="Fujita T."/>
            <person name="Gramzow L."/>
            <person name="Gutensohn M."/>
            <person name="Harholt J."/>
            <person name="Hattori M."/>
            <person name="Heyl A."/>
            <person name="Hirai T."/>
            <person name="Hiwatashi Y."/>
            <person name="Ishikawa M."/>
            <person name="Iwata M."/>
            <person name="Karol K.G."/>
            <person name="Koehler B."/>
            <person name="Kolukisaoglu U."/>
            <person name="Kubo M."/>
            <person name="Kurata T."/>
            <person name="Lalonde S."/>
            <person name="Li K."/>
            <person name="Li Y."/>
            <person name="Litt A."/>
            <person name="Lyons E."/>
            <person name="Manning G."/>
            <person name="Maruyama T."/>
            <person name="Michael T.P."/>
            <person name="Mikami K."/>
            <person name="Miyazaki S."/>
            <person name="Morinaga S."/>
            <person name="Murata T."/>
            <person name="Mueller-Roeber B."/>
            <person name="Nelson D.R."/>
            <person name="Obara M."/>
            <person name="Oguri Y."/>
            <person name="Olmstead R.G."/>
            <person name="Onodera N."/>
            <person name="Petersen B.L."/>
            <person name="Pils B."/>
            <person name="Prigge M."/>
            <person name="Rensing S.A."/>
            <person name="Riano-Pachon D.M."/>
            <person name="Roberts A.W."/>
            <person name="Sato Y."/>
            <person name="Scheller H.V."/>
            <person name="Schulz B."/>
            <person name="Schulz C."/>
            <person name="Shakirov E.V."/>
            <person name="Shibagaki N."/>
            <person name="Shinohara N."/>
            <person name="Shippen D.E."/>
            <person name="Soerensen I."/>
            <person name="Sotooka R."/>
            <person name="Sugimoto N."/>
            <person name="Sugita M."/>
            <person name="Sumikawa N."/>
            <person name="Tanurdzic M."/>
            <person name="Theissen G."/>
            <person name="Ulvskov P."/>
            <person name="Wakazuki S."/>
            <person name="Weng J.K."/>
            <person name="Willats W.W."/>
            <person name="Wipf D."/>
            <person name="Wolf P.G."/>
            <person name="Yang L."/>
            <person name="Zimmer A.D."/>
            <person name="Zhu Q."/>
            <person name="Mitros T."/>
            <person name="Hellsten U."/>
            <person name="Loque D."/>
            <person name="Otillar R."/>
            <person name="Salamov A."/>
            <person name="Schmutz J."/>
            <person name="Shapiro H."/>
            <person name="Lindquist E."/>
            <person name="Lucas S."/>
            <person name="Rokhsar D."/>
            <person name="Grigoriev I.V."/>
        </authorList>
    </citation>
    <scope>NUCLEOTIDE SEQUENCE [LARGE SCALE GENOMIC DNA]</scope>
</reference>
<accession>D8RAQ4</accession>
<dbReference type="AlphaFoldDB" id="D8RAQ4"/>
<sequence length="211" mass="23619">KRPEDSLLPEAQRLLRDVFALKDTVTKKEVLELSALTGAARTHVNDFFTGQQSRVKRLIQMATDDTGKVDVSSTAEYTQSQFFPTNTSSLTTLSSLEAFEKLLDHMRAEKSFTGQSNLLQLILEADFVPGLRFFLENGGLRVLAKWLTQAASEEQTSLVRLILKALLHLPMIHAIPAHVSPLVQIMTKLRLYFATGTLPFVIKITHSDCTY</sequence>
<dbReference type="eggNOG" id="ENOG502QSCV">
    <property type="taxonomic scope" value="Eukaryota"/>
</dbReference>
<gene>
    <name evidence="1" type="ORF">SELMODRAFT_89770</name>
</gene>
<evidence type="ECO:0000313" key="2">
    <source>
        <dbReference type="Proteomes" id="UP000001514"/>
    </source>
</evidence>
<protein>
    <recommendedName>
        <fullName evidence="3">Homeobox domain-containing protein</fullName>
    </recommendedName>
</protein>
<name>D8RAQ4_SELML</name>
<dbReference type="Gramene" id="EFJ30356">
    <property type="protein sequence ID" value="EFJ30356"/>
    <property type="gene ID" value="SELMODRAFT_89770"/>
</dbReference>
<dbReference type="Proteomes" id="UP000001514">
    <property type="component" value="Unassembled WGS sequence"/>
</dbReference>
<dbReference type="STRING" id="88036.D8RAQ4"/>
<dbReference type="HOGENOM" id="CLU_1329327_0_0_1"/>
<evidence type="ECO:0000313" key="1">
    <source>
        <dbReference type="EMBL" id="EFJ30356.1"/>
    </source>
</evidence>
<dbReference type="EMBL" id="GL377575">
    <property type="protein sequence ID" value="EFJ30356.1"/>
    <property type="molecule type" value="Genomic_DNA"/>
</dbReference>
<dbReference type="OMA" id="CEEYHDG"/>
<evidence type="ECO:0008006" key="3">
    <source>
        <dbReference type="Google" id="ProtNLM"/>
    </source>
</evidence>
<feature type="non-terminal residue" evidence="1">
    <location>
        <position position="1"/>
    </location>
</feature>
<organism evidence="2">
    <name type="scientific">Selaginella moellendorffii</name>
    <name type="common">Spikemoss</name>
    <dbReference type="NCBI Taxonomy" id="88036"/>
    <lineage>
        <taxon>Eukaryota</taxon>
        <taxon>Viridiplantae</taxon>
        <taxon>Streptophyta</taxon>
        <taxon>Embryophyta</taxon>
        <taxon>Tracheophyta</taxon>
        <taxon>Lycopodiopsida</taxon>
        <taxon>Selaginellales</taxon>
        <taxon>Selaginellaceae</taxon>
        <taxon>Selaginella</taxon>
    </lineage>
</organism>
<proteinExistence type="predicted"/>
<dbReference type="InParanoid" id="D8RAQ4"/>
<dbReference type="OrthoDB" id="1920276at2759"/>
<keyword evidence="2" id="KW-1185">Reference proteome</keyword>